<comment type="caution">
    <text evidence="4">The sequence shown here is derived from an EMBL/GenBank/DDBJ whole genome shotgun (WGS) entry which is preliminary data.</text>
</comment>
<dbReference type="SUPFAM" id="SSF46689">
    <property type="entry name" value="Homeodomain-like"/>
    <property type="match status" value="1"/>
</dbReference>
<dbReference type="InterPro" id="IPR001647">
    <property type="entry name" value="HTH_TetR"/>
</dbReference>
<evidence type="ECO:0000313" key="5">
    <source>
        <dbReference type="Proteomes" id="UP000319818"/>
    </source>
</evidence>
<feature type="domain" description="HTH tetR-type" evidence="3">
    <location>
        <begin position="7"/>
        <end position="66"/>
    </location>
</feature>
<reference evidence="4 5" key="1">
    <citation type="submission" date="2019-06" db="EMBL/GenBank/DDBJ databases">
        <title>Sequencing the genomes of 1000 actinobacteria strains.</title>
        <authorList>
            <person name="Klenk H.-P."/>
        </authorList>
    </citation>
    <scope>NUCLEOTIDE SEQUENCE [LARGE SCALE GENOMIC DNA]</scope>
    <source>
        <strain evidence="4 5">DSM 45511</strain>
    </source>
</reference>
<dbReference type="EMBL" id="VFPH01000001">
    <property type="protein sequence ID" value="TQM43867.1"/>
    <property type="molecule type" value="Genomic_DNA"/>
</dbReference>
<feature type="DNA-binding region" description="H-T-H motif" evidence="2">
    <location>
        <begin position="29"/>
        <end position="48"/>
    </location>
</feature>
<evidence type="ECO:0000256" key="1">
    <source>
        <dbReference type="ARBA" id="ARBA00023125"/>
    </source>
</evidence>
<dbReference type="PROSITE" id="PS50977">
    <property type="entry name" value="HTH_TETR_2"/>
    <property type="match status" value="1"/>
</dbReference>
<dbReference type="Gene3D" id="1.10.357.10">
    <property type="entry name" value="Tetracycline Repressor, domain 2"/>
    <property type="match status" value="1"/>
</dbReference>
<dbReference type="PANTHER" id="PTHR30055:SF222">
    <property type="entry name" value="REGULATORY PROTEIN"/>
    <property type="match status" value="1"/>
</dbReference>
<keyword evidence="5" id="KW-1185">Reference proteome</keyword>
<dbReference type="AlphaFoldDB" id="A0A543GCN8"/>
<dbReference type="PRINTS" id="PR00455">
    <property type="entry name" value="HTHTETR"/>
</dbReference>
<gene>
    <name evidence="4" type="ORF">FB388_1219</name>
</gene>
<evidence type="ECO:0000259" key="3">
    <source>
        <dbReference type="PROSITE" id="PS50977"/>
    </source>
</evidence>
<dbReference type="Proteomes" id="UP000319818">
    <property type="component" value="Unassembled WGS sequence"/>
</dbReference>
<dbReference type="Pfam" id="PF00440">
    <property type="entry name" value="TetR_N"/>
    <property type="match status" value="1"/>
</dbReference>
<protein>
    <submittedName>
        <fullName evidence="4">TetR family transcriptional regulator</fullName>
    </submittedName>
</protein>
<dbReference type="InterPro" id="IPR009057">
    <property type="entry name" value="Homeodomain-like_sf"/>
</dbReference>
<dbReference type="GO" id="GO:0006355">
    <property type="term" value="P:regulation of DNA-templated transcription"/>
    <property type="evidence" value="ECO:0007669"/>
    <property type="project" value="UniProtKB-ARBA"/>
</dbReference>
<evidence type="ECO:0000256" key="2">
    <source>
        <dbReference type="PROSITE-ProRule" id="PRU00335"/>
    </source>
</evidence>
<evidence type="ECO:0000313" key="4">
    <source>
        <dbReference type="EMBL" id="TQM43867.1"/>
    </source>
</evidence>
<name>A0A543GCN8_9PSEU</name>
<organism evidence="4 5">
    <name type="scientific">Pseudonocardia cypriaca</name>
    <dbReference type="NCBI Taxonomy" id="882449"/>
    <lineage>
        <taxon>Bacteria</taxon>
        <taxon>Bacillati</taxon>
        <taxon>Actinomycetota</taxon>
        <taxon>Actinomycetes</taxon>
        <taxon>Pseudonocardiales</taxon>
        <taxon>Pseudonocardiaceae</taxon>
        <taxon>Pseudonocardia</taxon>
    </lineage>
</organism>
<dbReference type="OrthoDB" id="5242390at2"/>
<dbReference type="InterPro" id="IPR050109">
    <property type="entry name" value="HTH-type_TetR-like_transc_reg"/>
</dbReference>
<accession>A0A543GCN8</accession>
<keyword evidence="1 2" id="KW-0238">DNA-binding</keyword>
<proteinExistence type="predicted"/>
<dbReference type="PANTHER" id="PTHR30055">
    <property type="entry name" value="HTH-TYPE TRANSCRIPTIONAL REGULATOR RUTR"/>
    <property type="match status" value="1"/>
</dbReference>
<dbReference type="GO" id="GO:0003677">
    <property type="term" value="F:DNA binding"/>
    <property type="evidence" value="ECO:0007669"/>
    <property type="project" value="UniProtKB-UniRule"/>
</dbReference>
<sequence>MPRTLSDQRRAAVLEAATRAIARDGLAAPTASIAAEAGLSVGSLFNYFPTKTALLNELYLHLKRDLAAAVVEPPIPDGPLRERAWEGWRRWVRWGAADPDKQRVLMLIEASHELTGQTRRDGVAAMRGADSLFAQAQAGGPFADQPLEFLVATVAALAATTMEAASREPEEFEGRCRAGFTAMWGAVGRSGRSSDTDTDERRSRS</sequence>